<dbReference type="InterPro" id="IPR053142">
    <property type="entry name" value="PchR_regulatory_protein"/>
</dbReference>
<keyword evidence="3" id="KW-1185">Reference proteome</keyword>
<proteinExistence type="predicted"/>
<dbReference type="InterPro" id="IPR018060">
    <property type="entry name" value="HTH_AraC"/>
</dbReference>
<dbReference type="Gene3D" id="1.10.10.60">
    <property type="entry name" value="Homeodomain-like"/>
    <property type="match status" value="1"/>
</dbReference>
<dbReference type="Pfam" id="PF12833">
    <property type="entry name" value="HTH_18"/>
    <property type="match status" value="1"/>
</dbReference>
<gene>
    <name evidence="2" type="ORF">QE412_001038</name>
</gene>
<evidence type="ECO:0000313" key="3">
    <source>
        <dbReference type="Proteomes" id="UP001226691"/>
    </source>
</evidence>
<sequence length="161" mass="17539">MLEFHDIVDAADAPHSELTRRLAGELVVSRLLLAVDSSITQSLGGWGASAPPAGSEQTYRRFVAAAEQSPIESLTPLDLARTLSMPLRTLQEHVHRASGATPSVLLREMRYRRAHGMLRTSDATRTTVTAVAEACGFGHLGRFAGEYKLRFGEAPAETLRR</sequence>
<evidence type="ECO:0000259" key="1">
    <source>
        <dbReference type="PROSITE" id="PS01124"/>
    </source>
</evidence>
<reference evidence="2 3" key="1">
    <citation type="submission" date="2023-07" db="EMBL/GenBank/DDBJ databases">
        <title>Functional and genomic diversity of the sorghum phyllosphere microbiome.</title>
        <authorList>
            <person name="Shade A."/>
        </authorList>
    </citation>
    <scope>NUCLEOTIDE SEQUENCE [LARGE SCALE GENOMIC DNA]</scope>
    <source>
        <strain evidence="2 3">SORGH_AS_1207</strain>
    </source>
</reference>
<dbReference type="Proteomes" id="UP001226691">
    <property type="component" value="Unassembled WGS sequence"/>
</dbReference>
<organism evidence="2 3">
    <name type="scientific">Microbacterium trichothecenolyticum</name>
    <name type="common">Aureobacterium trichothecenolyticum</name>
    <dbReference type="NCBI Taxonomy" id="69370"/>
    <lineage>
        <taxon>Bacteria</taxon>
        <taxon>Bacillati</taxon>
        <taxon>Actinomycetota</taxon>
        <taxon>Actinomycetes</taxon>
        <taxon>Micrococcales</taxon>
        <taxon>Microbacteriaceae</taxon>
        <taxon>Microbacterium</taxon>
    </lineage>
</organism>
<dbReference type="RefSeq" id="WP_307480929.1">
    <property type="nucleotide sequence ID" value="NZ_JAUTBF010000001.1"/>
</dbReference>
<name>A0ABU0TS16_MICTR</name>
<dbReference type="PANTHER" id="PTHR47893:SF1">
    <property type="entry name" value="REGULATORY PROTEIN PCHR"/>
    <property type="match status" value="1"/>
</dbReference>
<protein>
    <submittedName>
        <fullName evidence="2">Transcriptional regulator GlxA family with amidase domain</fullName>
    </submittedName>
</protein>
<dbReference type="PANTHER" id="PTHR47893">
    <property type="entry name" value="REGULATORY PROTEIN PCHR"/>
    <property type="match status" value="1"/>
</dbReference>
<evidence type="ECO:0000313" key="2">
    <source>
        <dbReference type="EMBL" id="MDQ1122465.1"/>
    </source>
</evidence>
<dbReference type="SMART" id="SM00342">
    <property type="entry name" value="HTH_ARAC"/>
    <property type="match status" value="1"/>
</dbReference>
<dbReference type="PROSITE" id="PS01124">
    <property type="entry name" value="HTH_ARAC_FAMILY_2"/>
    <property type="match status" value="1"/>
</dbReference>
<feature type="domain" description="HTH araC/xylS-type" evidence="1">
    <location>
        <begin position="60"/>
        <end position="161"/>
    </location>
</feature>
<comment type="caution">
    <text evidence="2">The sequence shown here is derived from an EMBL/GenBank/DDBJ whole genome shotgun (WGS) entry which is preliminary data.</text>
</comment>
<accession>A0ABU0TS16</accession>
<dbReference type="EMBL" id="JAUTBF010000001">
    <property type="protein sequence ID" value="MDQ1122465.1"/>
    <property type="molecule type" value="Genomic_DNA"/>
</dbReference>